<accession>A0A0P6XCG3</accession>
<proteinExistence type="predicted"/>
<organism evidence="3 4">
    <name type="scientific">Levilinea saccharolytica</name>
    <dbReference type="NCBI Taxonomy" id="229921"/>
    <lineage>
        <taxon>Bacteria</taxon>
        <taxon>Bacillati</taxon>
        <taxon>Chloroflexota</taxon>
        <taxon>Anaerolineae</taxon>
        <taxon>Anaerolineales</taxon>
        <taxon>Anaerolineaceae</taxon>
        <taxon>Levilinea</taxon>
    </lineage>
</organism>
<evidence type="ECO:0000256" key="2">
    <source>
        <dbReference type="ARBA" id="ARBA00044777"/>
    </source>
</evidence>
<dbReference type="InterPro" id="IPR003768">
    <property type="entry name" value="ScpA"/>
</dbReference>
<dbReference type="Gene3D" id="6.10.250.2410">
    <property type="match status" value="1"/>
</dbReference>
<protein>
    <recommendedName>
        <fullName evidence="2">Segregation and condensation protein A</fullName>
    </recommendedName>
</protein>
<gene>
    <name evidence="3" type="ORF">ADN01_12500</name>
</gene>
<name>A0A0P6XCG3_9CHLR</name>
<reference evidence="3 4" key="1">
    <citation type="submission" date="2015-07" db="EMBL/GenBank/DDBJ databases">
        <title>Genome sequence of Levilinea saccharolytica DSM 16555.</title>
        <authorList>
            <person name="Hemp J."/>
            <person name="Ward L.M."/>
            <person name="Pace L.A."/>
            <person name="Fischer W.W."/>
        </authorList>
    </citation>
    <scope>NUCLEOTIDE SEQUENCE [LARGE SCALE GENOMIC DNA]</scope>
    <source>
        <strain evidence="3 4">KIBI-1</strain>
    </source>
</reference>
<evidence type="ECO:0000313" key="3">
    <source>
        <dbReference type="EMBL" id="KPL80115.1"/>
    </source>
</evidence>
<dbReference type="AlphaFoldDB" id="A0A0P6XCG3"/>
<dbReference type="STRING" id="229921.ADN01_12500"/>
<evidence type="ECO:0000256" key="1">
    <source>
        <dbReference type="ARBA" id="ARBA00022829"/>
    </source>
</evidence>
<dbReference type="Proteomes" id="UP000050501">
    <property type="component" value="Unassembled WGS sequence"/>
</dbReference>
<keyword evidence="1" id="KW-0159">Chromosome partition</keyword>
<dbReference type="InterPro" id="IPR023093">
    <property type="entry name" value="ScpA-like_C"/>
</dbReference>
<dbReference type="Pfam" id="PF02616">
    <property type="entry name" value="SMC_ScpA"/>
    <property type="match status" value="1"/>
</dbReference>
<dbReference type="PANTHER" id="PTHR33969:SF2">
    <property type="entry name" value="SEGREGATION AND CONDENSATION PROTEIN A"/>
    <property type="match status" value="1"/>
</dbReference>
<dbReference type="Gene3D" id="1.10.10.580">
    <property type="entry name" value="Structural maintenance of chromosome 1. Chain E"/>
    <property type="match status" value="1"/>
</dbReference>
<dbReference type="PANTHER" id="PTHR33969">
    <property type="entry name" value="SEGREGATION AND CONDENSATION PROTEIN A"/>
    <property type="match status" value="1"/>
</dbReference>
<dbReference type="EMBL" id="LGCM01000043">
    <property type="protein sequence ID" value="KPL80115.1"/>
    <property type="molecule type" value="Genomic_DNA"/>
</dbReference>
<comment type="caution">
    <text evidence="3">The sequence shown here is derived from an EMBL/GenBank/DDBJ whole genome shotgun (WGS) entry which is preliminary data.</text>
</comment>
<dbReference type="PATRIC" id="fig|229921.5.peg.1898"/>
<sequence length="258" mass="28963">MAGHQTDGYRVSTPVYEGPLDLLLDLIERAELDITSLALAQVTDQYLAYLSQLTDRDADQVSAFLVIATRLVLIKSQKLLPRPPDPENALSEEEDPGEALARQLILYKRFKELAVHLEQRDAQGLRTYLRLAAPPIKVDAHFDLSGVSLADLLLAAQESLLSQPSLTNLDRVVNMPRITIRDKIKIILDKLNATDRAKFHELLNTRSRVEIVVTFLAMLELVKRHIIHAQQESLFGEIQLQAEGPLQDAEVAELDFSE</sequence>
<keyword evidence="4" id="KW-1185">Reference proteome</keyword>
<dbReference type="GO" id="GO:0007059">
    <property type="term" value="P:chromosome segregation"/>
    <property type="evidence" value="ECO:0007669"/>
    <property type="project" value="UniProtKB-KW"/>
</dbReference>
<evidence type="ECO:0000313" key="4">
    <source>
        <dbReference type="Proteomes" id="UP000050501"/>
    </source>
</evidence>